<keyword evidence="3" id="KW-1185">Reference proteome</keyword>
<feature type="region of interest" description="Disordered" evidence="1">
    <location>
        <begin position="182"/>
        <end position="204"/>
    </location>
</feature>
<dbReference type="PANTHER" id="PTHR38657:SF1">
    <property type="entry name" value="SLR1343 PROTEIN"/>
    <property type="match status" value="1"/>
</dbReference>
<protein>
    <submittedName>
        <fullName evidence="2">Cryptochrome/photolyase family protein</fullName>
    </submittedName>
</protein>
<dbReference type="Gene3D" id="1.25.40.80">
    <property type="match status" value="1"/>
</dbReference>
<dbReference type="EMBL" id="JAAGNX010000001">
    <property type="protein sequence ID" value="NDV61283.1"/>
    <property type="molecule type" value="Genomic_DNA"/>
</dbReference>
<dbReference type="Gene3D" id="3.40.50.620">
    <property type="entry name" value="HUPs"/>
    <property type="match status" value="1"/>
</dbReference>
<accession>A0A6B2LY65</accession>
<dbReference type="SUPFAM" id="SSF48173">
    <property type="entry name" value="Cryptochrome/photolyase FAD-binding domain"/>
    <property type="match status" value="1"/>
</dbReference>
<dbReference type="Proteomes" id="UP000478417">
    <property type="component" value="Unassembled WGS sequence"/>
</dbReference>
<dbReference type="GO" id="GO:0016829">
    <property type="term" value="F:lyase activity"/>
    <property type="evidence" value="ECO:0007669"/>
    <property type="project" value="UniProtKB-KW"/>
</dbReference>
<gene>
    <name evidence="2" type="ORF">G0Q06_02330</name>
</gene>
<reference evidence="2 3" key="1">
    <citation type="submission" date="2020-02" db="EMBL/GenBank/DDBJ databases">
        <title>Albibacoteraceae fam. nov., the first described family within the subdivision 4 Verrucomicrobia.</title>
        <authorList>
            <person name="Xi F."/>
        </authorList>
    </citation>
    <scope>NUCLEOTIDE SEQUENCE [LARGE SCALE GENOMIC DNA]</scope>
    <source>
        <strain evidence="2 3">CK1056</strain>
    </source>
</reference>
<dbReference type="InterPro" id="IPR036134">
    <property type="entry name" value="Crypto/Photolyase_FAD-like_sf"/>
</dbReference>
<evidence type="ECO:0000256" key="1">
    <source>
        <dbReference type="SAM" id="MobiDB-lite"/>
    </source>
</evidence>
<dbReference type="InterPro" id="IPR052551">
    <property type="entry name" value="UV-DNA_repair_photolyase"/>
</dbReference>
<dbReference type="Pfam" id="PF04244">
    <property type="entry name" value="DPRP"/>
    <property type="match status" value="1"/>
</dbReference>
<evidence type="ECO:0000313" key="2">
    <source>
        <dbReference type="EMBL" id="NDV61283.1"/>
    </source>
</evidence>
<dbReference type="InterPro" id="IPR014729">
    <property type="entry name" value="Rossmann-like_a/b/a_fold"/>
</dbReference>
<dbReference type="InterPro" id="IPR007357">
    <property type="entry name" value="PhrB-like"/>
</dbReference>
<keyword evidence="2" id="KW-0456">Lyase</keyword>
<sequence>MRNLVVVFGDQLDHDASAFDGFDAKKDRVWMAESFKEASHVWSNKNRIAFFFASMRHFSEDLKASGRNLIYHELGKDDESLAGLLAKDLESLSPEAVVCTLPGEWRILEELRQTCDRADVPLDVRKDRHFLDSPENFREWAEGKKSIRLEYYYRELRKRHGILVTDDLKPIGGEWNFDKENRGAFGKAGPDPERPGPTSFPPDKTTQGVLELVEKRFPRHPGKLDSFAWPVTARDARKVLQDFISDRLPLFGKFQDAMWTGEPFLYHSLISSSLNVKLLNPREVVGAAVKAYETGAAPLNAVEGFVRQVLGWREYVRGVYWWKMPEYLELNGLAAGESLPEFYWTAETPYTCLRESIGQTLEFGYAHHIQRLMVTGLYGLLLGVQPKAMHEWYLAAYVDAVEWVELPNTLGMSQYGDGGIMASKPYIASGKYIQRMSNYCDSCPANPSESTGQCACPFTTLYWDFLIQKRESLGDNRRLSLQFRNADRLNSGKKAAISKRAKEVRADPSGKGLFS</sequence>
<dbReference type="Gene3D" id="1.10.579.10">
    <property type="entry name" value="DNA Cyclobutane Dipyrimidine Photolyase, subunit A, domain 3"/>
    <property type="match status" value="1"/>
</dbReference>
<proteinExistence type="predicted"/>
<name>A0A6B2LY65_9BACT</name>
<evidence type="ECO:0000313" key="3">
    <source>
        <dbReference type="Proteomes" id="UP000478417"/>
    </source>
</evidence>
<dbReference type="AlphaFoldDB" id="A0A6B2LY65"/>
<dbReference type="RefSeq" id="WP_163962073.1">
    <property type="nucleotide sequence ID" value="NZ_JAAGNX010000001.1"/>
</dbReference>
<dbReference type="Gene3D" id="1.10.10.1710">
    <property type="entry name" value="Deoxyribodipyrimidine photolyase-related"/>
    <property type="match status" value="1"/>
</dbReference>
<dbReference type="PANTHER" id="PTHR38657">
    <property type="entry name" value="SLR1343 PROTEIN"/>
    <property type="match status" value="1"/>
</dbReference>
<comment type="caution">
    <text evidence="2">The sequence shown here is derived from an EMBL/GenBank/DDBJ whole genome shotgun (WGS) entry which is preliminary data.</text>
</comment>
<organism evidence="2 3">
    <name type="scientific">Oceanipulchritudo coccoides</name>
    <dbReference type="NCBI Taxonomy" id="2706888"/>
    <lineage>
        <taxon>Bacteria</taxon>
        <taxon>Pseudomonadati</taxon>
        <taxon>Verrucomicrobiota</taxon>
        <taxon>Opitutia</taxon>
        <taxon>Puniceicoccales</taxon>
        <taxon>Oceanipulchritudinaceae</taxon>
        <taxon>Oceanipulchritudo</taxon>
    </lineage>
</organism>